<comment type="caution">
    <text evidence="2">The sequence shown here is derived from an EMBL/GenBank/DDBJ whole genome shotgun (WGS) entry which is preliminary data.</text>
</comment>
<accession>A0A928VP93</accession>
<dbReference type="AlphaFoldDB" id="A0A928VP93"/>
<dbReference type="RefSeq" id="WP_264324362.1">
    <property type="nucleotide sequence ID" value="NZ_JADEXQ010000017.1"/>
</dbReference>
<dbReference type="Proteomes" id="UP000625316">
    <property type="component" value="Unassembled WGS sequence"/>
</dbReference>
<evidence type="ECO:0000313" key="2">
    <source>
        <dbReference type="EMBL" id="MBE9029544.1"/>
    </source>
</evidence>
<reference evidence="2" key="1">
    <citation type="submission" date="2020-10" db="EMBL/GenBank/DDBJ databases">
        <authorList>
            <person name="Castelo-Branco R."/>
            <person name="Eusebio N."/>
            <person name="Adriana R."/>
            <person name="Vieira A."/>
            <person name="Brugerolle De Fraissinette N."/>
            <person name="Rezende De Castro R."/>
            <person name="Schneider M.P."/>
            <person name="Vasconcelos V."/>
            <person name="Leao P.N."/>
        </authorList>
    </citation>
    <scope>NUCLEOTIDE SEQUENCE</scope>
    <source>
        <strain evidence="2">LEGE 11480</strain>
    </source>
</reference>
<organism evidence="2 3">
    <name type="scientific">Romeriopsis navalis LEGE 11480</name>
    <dbReference type="NCBI Taxonomy" id="2777977"/>
    <lineage>
        <taxon>Bacteria</taxon>
        <taxon>Bacillati</taxon>
        <taxon>Cyanobacteriota</taxon>
        <taxon>Cyanophyceae</taxon>
        <taxon>Leptolyngbyales</taxon>
        <taxon>Leptolyngbyaceae</taxon>
        <taxon>Romeriopsis</taxon>
        <taxon>Romeriopsis navalis</taxon>
    </lineage>
</organism>
<dbReference type="EMBL" id="JADEXQ010000017">
    <property type="protein sequence ID" value="MBE9029544.1"/>
    <property type="molecule type" value="Genomic_DNA"/>
</dbReference>
<feature type="signal peptide" evidence="1">
    <location>
        <begin position="1"/>
        <end position="17"/>
    </location>
</feature>
<evidence type="ECO:0000313" key="3">
    <source>
        <dbReference type="Proteomes" id="UP000625316"/>
    </source>
</evidence>
<gene>
    <name evidence="2" type="ORF">IQ266_07175</name>
</gene>
<feature type="chain" id="PRO_5037642123" evidence="1">
    <location>
        <begin position="18"/>
        <end position="198"/>
    </location>
</feature>
<sequence length="198" mass="20816">MIKFTAFSATIAGAAIATTTAVLLDAPAQALTLNRNTDVIVESIDDLDVGGALYDVTFKSGAFDDLFDPDLNPGEVGADGRRGPTFWGDKANATKAAQAIIDTLGSGERTSNQHDNFGVPWGFNASNFVLYADDTGFDPSDDSIGLSDYVWKLESFPTQPYATFAPAQAAPIPTPAMLPGLIGMGIAALRKRHSAQAD</sequence>
<evidence type="ECO:0000256" key="1">
    <source>
        <dbReference type="SAM" id="SignalP"/>
    </source>
</evidence>
<dbReference type="NCBIfam" id="NF033465">
    <property type="entry name" value="PTPA-CTERM"/>
    <property type="match status" value="1"/>
</dbReference>
<protein>
    <submittedName>
        <fullName evidence="2">PTPA-CTERM sorting domain-containing protein</fullName>
    </submittedName>
</protein>
<proteinExistence type="predicted"/>
<name>A0A928VP93_9CYAN</name>
<keyword evidence="3" id="KW-1185">Reference proteome</keyword>
<keyword evidence="1" id="KW-0732">Signal</keyword>